<name>A0A0M3JDI4_ANISI</name>
<keyword evidence="2 5" id="KW-0378">Hydrolase</keyword>
<evidence type="ECO:0000313" key="9">
    <source>
        <dbReference type="Proteomes" id="UP000267096"/>
    </source>
</evidence>
<keyword evidence="3 5" id="KW-0067">ATP-binding</keyword>
<dbReference type="Pfam" id="PF00271">
    <property type="entry name" value="Helicase_C"/>
    <property type="match status" value="1"/>
</dbReference>
<evidence type="ECO:0000313" key="10">
    <source>
        <dbReference type="WBParaSite" id="ASIM_0000567101-mRNA-1"/>
    </source>
</evidence>
<evidence type="ECO:0000256" key="2">
    <source>
        <dbReference type="ARBA" id="ARBA00022801"/>
    </source>
</evidence>
<dbReference type="EC" id="3.6.4.13" evidence="5"/>
<reference evidence="8 9" key="2">
    <citation type="submission" date="2018-11" db="EMBL/GenBank/DDBJ databases">
        <authorList>
            <consortium name="Pathogen Informatics"/>
        </authorList>
    </citation>
    <scope>NUCLEOTIDE SEQUENCE [LARGE SCALE GENOMIC DNA]</scope>
</reference>
<evidence type="ECO:0000256" key="1">
    <source>
        <dbReference type="ARBA" id="ARBA00022741"/>
    </source>
</evidence>
<accession>A0A0M3JDI4</accession>
<sequence length="162" mass="18381">MNSIIENLPRTRQTLLFSATQTKNVKDLARLALKDPVYISVHENASQATPDQLQQSYLVCSDEDKINLLWSYLVMHRKKKSLIFVSCCKQARFFTEALCHLRPGTSLMGLWGTMKQSKRLEVFHKFNRKVNSAAMIATDVASRGLDFARVDCVLQLDCPTTA</sequence>
<comment type="similarity">
    <text evidence="5">Belongs to the DEAD box helicase family.</text>
</comment>
<dbReference type="PANTHER" id="PTHR24031">
    <property type="entry name" value="RNA HELICASE"/>
    <property type="match status" value="1"/>
</dbReference>
<dbReference type="PROSITE" id="PS51192">
    <property type="entry name" value="HELICASE_ATP_BIND_1"/>
    <property type="match status" value="1"/>
</dbReference>
<comment type="domain">
    <text evidence="5">The Q motif is unique to and characteristic of the DEAD box family of RNA helicases and controls ATP binding and hydrolysis.</text>
</comment>
<dbReference type="OrthoDB" id="10259640at2759"/>
<evidence type="ECO:0000256" key="4">
    <source>
        <dbReference type="ARBA" id="ARBA00022884"/>
    </source>
</evidence>
<dbReference type="SUPFAM" id="SSF52540">
    <property type="entry name" value="P-loop containing nucleoside triphosphate hydrolases"/>
    <property type="match status" value="1"/>
</dbReference>
<dbReference type="GO" id="GO:0005524">
    <property type="term" value="F:ATP binding"/>
    <property type="evidence" value="ECO:0007669"/>
    <property type="project" value="UniProtKB-UniRule"/>
</dbReference>
<keyword evidence="9" id="KW-1185">Reference proteome</keyword>
<evidence type="ECO:0000313" key="8">
    <source>
        <dbReference type="EMBL" id="VDK25579.1"/>
    </source>
</evidence>
<feature type="domain" description="Helicase C-terminal" evidence="7">
    <location>
        <begin position="52"/>
        <end position="162"/>
    </location>
</feature>
<keyword evidence="1 5" id="KW-0547">Nucleotide-binding</keyword>
<feature type="domain" description="Helicase ATP-binding" evidence="6">
    <location>
        <begin position="1"/>
        <end position="39"/>
    </location>
</feature>
<evidence type="ECO:0000256" key="3">
    <source>
        <dbReference type="ARBA" id="ARBA00022840"/>
    </source>
</evidence>
<dbReference type="InterPro" id="IPR014001">
    <property type="entry name" value="Helicase_ATP-bd"/>
</dbReference>
<comment type="function">
    <text evidence="5">RNA helicase.</text>
</comment>
<evidence type="ECO:0000256" key="5">
    <source>
        <dbReference type="RuleBase" id="RU365068"/>
    </source>
</evidence>
<reference evidence="10" key="1">
    <citation type="submission" date="2017-02" db="UniProtKB">
        <authorList>
            <consortium name="WormBaseParasite"/>
        </authorList>
    </citation>
    <scope>IDENTIFICATION</scope>
</reference>
<dbReference type="CDD" id="cd18787">
    <property type="entry name" value="SF2_C_DEAD"/>
    <property type="match status" value="1"/>
</dbReference>
<dbReference type="EMBL" id="UYRR01010707">
    <property type="protein sequence ID" value="VDK25579.1"/>
    <property type="molecule type" value="Genomic_DNA"/>
</dbReference>
<protein>
    <recommendedName>
        <fullName evidence="5">ATP-dependent RNA helicase</fullName>
        <ecNumber evidence="5">3.6.4.13</ecNumber>
    </recommendedName>
</protein>
<dbReference type="WBParaSite" id="ASIM_0000567101-mRNA-1">
    <property type="protein sequence ID" value="ASIM_0000567101-mRNA-1"/>
    <property type="gene ID" value="ASIM_0000567101"/>
</dbReference>
<dbReference type="InterPro" id="IPR001650">
    <property type="entry name" value="Helicase_C-like"/>
</dbReference>
<comment type="catalytic activity">
    <reaction evidence="5">
        <text>ATP + H2O = ADP + phosphate + H(+)</text>
        <dbReference type="Rhea" id="RHEA:13065"/>
        <dbReference type="ChEBI" id="CHEBI:15377"/>
        <dbReference type="ChEBI" id="CHEBI:15378"/>
        <dbReference type="ChEBI" id="CHEBI:30616"/>
        <dbReference type="ChEBI" id="CHEBI:43474"/>
        <dbReference type="ChEBI" id="CHEBI:456216"/>
        <dbReference type="EC" id="3.6.4.13"/>
    </reaction>
</comment>
<proteinExistence type="inferred from homology"/>
<evidence type="ECO:0000259" key="6">
    <source>
        <dbReference type="PROSITE" id="PS51192"/>
    </source>
</evidence>
<dbReference type="Proteomes" id="UP000267096">
    <property type="component" value="Unassembled WGS sequence"/>
</dbReference>
<dbReference type="AlphaFoldDB" id="A0A0M3JDI4"/>
<dbReference type="InterPro" id="IPR027417">
    <property type="entry name" value="P-loop_NTPase"/>
</dbReference>
<keyword evidence="5" id="KW-0347">Helicase</keyword>
<dbReference type="GO" id="GO:0003723">
    <property type="term" value="F:RNA binding"/>
    <property type="evidence" value="ECO:0007669"/>
    <property type="project" value="UniProtKB-UniRule"/>
</dbReference>
<organism evidence="10">
    <name type="scientific">Anisakis simplex</name>
    <name type="common">Herring worm</name>
    <dbReference type="NCBI Taxonomy" id="6269"/>
    <lineage>
        <taxon>Eukaryota</taxon>
        <taxon>Metazoa</taxon>
        <taxon>Ecdysozoa</taxon>
        <taxon>Nematoda</taxon>
        <taxon>Chromadorea</taxon>
        <taxon>Rhabditida</taxon>
        <taxon>Spirurina</taxon>
        <taxon>Ascaridomorpha</taxon>
        <taxon>Ascaridoidea</taxon>
        <taxon>Anisakidae</taxon>
        <taxon>Anisakis</taxon>
        <taxon>Anisakis simplex complex</taxon>
    </lineage>
</organism>
<dbReference type="GO" id="GO:0003724">
    <property type="term" value="F:RNA helicase activity"/>
    <property type="evidence" value="ECO:0007669"/>
    <property type="project" value="UniProtKB-EC"/>
</dbReference>
<dbReference type="GO" id="GO:0016787">
    <property type="term" value="F:hydrolase activity"/>
    <property type="evidence" value="ECO:0007669"/>
    <property type="project" value="UniProtKB-KW"/>
</dbReference>
<dbReference type="PROSITE" id="PS51194">
    <property type="entry name" value="HELICASE_CTER"/>
    <property type="match status" value="1"/>
</dbReference>
<gene>
    <name evidence="8" type="ORF">ASIM_LOCUS5466</name>
</gene>
<dbReference type="Gene3D" id="3.40.50.300">
    <property type="entry name" value="P-loop containing nucleotide triphosphate hydrolases"/>
    <property type="match status" value="2"/>
</dbReference>
<evidence type="ECO:0000259" key="7">
    <source>
        <dbReference type="PROSITE" id="PS51194"/>
    </source>
</evidence>
<keyword evidence="4 5" id="KW-0694">RNA-binding</keyword>